<feature type="compositionally biased region" description="Basic and acidic residues" evidence="1">
    <location>
        <begin position="14"/>
        <end position="24"/>
    </location>
</feature>
<organism evidence="2 3">
    <name type="scientific">Streptomyces siamensis</name>
    <dbReference type="NCBI Taxonomy" id="1274986"/>
    <lineage>
        <taxon>Bacteria</taxon>
        <taxon>Bacillati</taxon>
        <taxon>Actinomycetota</taxon>
        <taxon>Actinomycetes</taxon>
        <taxon>Kitasatosporales</taxon>
        <taxon>Streptomycetaceae</taxon>
        <taxon>Streptomyces</taxon>
    </lineage>
</organism>
<evidence type="ECO:0000256" key="1">
    <source>
        <dbReference type="SAM" id="MobiDB-lite"/>
    </source>
</evidence>
<protein>
    <submittedName>
        <fullName evidence="2">Uncharacterized protein</fullName>
    </submittedName>
</protein>
<sequence>MRLGKALATGVAEEQDRTQEDGLRLPEAVEEPETSVPEEVAAGR</sequence>
<dbReference type="RefSeq" id="WP_345653120.1">
    <property type="nucleotide sequence ID" value="NZ_BAABKB010000019.1"/>
</dbReference>
<keyword evidence="3" id="KW-1185">Reference proteome</keyword>
<accession>A0ABP9J5C7</accession>
<reference evidence="3" key="1">
    <citation type="journal article" date="2019" name="Int. J. Syst. Evol. Microbiol.">
        <title>The Global Catalogue of Microorganisms (GCM) 10K type strain sequencing project: providing services to taxonomists for standard genome sequencing and annotation.</title>
        <authorList>
            <consortium name="The Broad Institute Genomics Platform"/>
            <consortium name="The Broad Institute Genome Sequencing Center for Infectious Disease"/>
            <person name="Wu L."/>
            <person name="Ma J."/>
        </authorList>
    </citation>
    <scope>NUCLEOTIDE SEQUENCE [LARGE SCALE GENOMIC DNA]</scope>
    <source>
        <strain evidence="3">JCM 18409</strain>
    </source>
</reference>
<dbReference type="EMBL" id="BAABKB010000019">
    <property type="protein sequence ID" value="GAA5019709.1"/>
    <property type="molecule type" value="Genomic_DNA"/>
</dbReference>
<evidence type="ECO:0000313" key="3">
    <source>
        <dbReference type="Proteomes" id="UP001501759"/>
    </source>
</evidence>
<proteinExistence type="predicted"/>
<feature type="region of interest" description="Disordered" evidence="1">
    <location>
        <begin position="1"/>
        <end position="44"/>
    </location>
</feature>
<dbReference type="Proteomes" id="UP001501759">
    <property type="component" value="Unassembled WGS sequence"/>
</dbReference>
<feature type="compositionally biased region" description="Low complexity" evidence="1">
    <location>
        <begin position="34"/>
        <end position="44"/>
    </location>
</feature>
<name>A0ABP9J5C7_9ACTN</name>
<gene>
    <name evidence="2" type="ORF">GCM10023335_48670</name>
</gene>
<evidence type="ECO:0000313" key="2">
    <source>
        <dbReference type="EMBL" id="GAA5019709.1"/>
    </source>
</evidence>
<comment type="caution">
    <text evidence="2">The sequence shown here is derived from an EMBL/GenBank/DDBJ whole genome shotgun (WGS) entry which is preliminary data.</text>
</comment>